<proteinExistence type="predicted"/>
<dbReference type="RefSeq" id="WP_179855111.1">
    <property type="nucleotide sequence ID" value="NZ_OBDY01000003.1"/>
</dbReference>
<gene>
    <name evidence="2" type="ORF">SAMN05421748_103163</name>
</gene>
<evidence type="ECO:0000256" key="1">
    <source>
        <dbReference type="SAM" id="Phobius"/>
    </source>
</evidence>
<evidence type="ECO:0000313" key="2">
    <source>
        <dbReference type="EMBL" id="SNY28947.1"/>
    </source>
</evidence>
<name>A0A285GZL9_9ACTN</name>
<sequence>MGYGQRCGDPRILLLALLLMPYAVVRYGIDAARKTPPRPKAAGEGRKS</sequence>
<keyword evidence="1" id="KW-0472">Membrane</keyword>
<feature type="transmembrane region" description="Helical" evidence="1">
    <location>
        <begin position="12"/>
        <end position="29"/>
    </location>
</feature>
<protein>
    <submittedName>
        <fullName evidence="2">Uncharacterized protein</fullName>
    </submittedName>
</protein>
<keyword evidence="3" id="KW-1185">Reference proteome</keyword>
<dbReference type="Proteomes" id="UP000219612">
    <property type="component" value="Unassembled WGS sequence"/>
</dbReference>
<accession>A0A285GZL9</accession>
<dbReference type="AlphaFoldDB" id="A0A285GZL9"/>
<keyword evidence="1" id="KW-1133">Transmembrane helix</keyword>
<keyword evidence="1" id="KW-0812">Transmembrane</keyword>
<organism evidence="2 3">
    <name type="scientific">Paractinoplanes atraurantiacus</name>
    <dbReference type="NCBI Taxonomy" id="1036182"/>
    <lineage>
        <taxon>Bacteria</taxon>
        <taxon>Bacillati</taxon>
        <taxon>Actinomycetota</taxon>
        <taxon>Actinomycetes</taxon>
        <taxon>Micromonosporales</taxon>
        <taxon>Micromonosporaceae</taxon>
        <taxon>Paractinoplanes</taxon>
    </lineage>
</organism>
<reference evidence="2 3" key="1">
    <citation type="submission" date="2017-09" db="EMBL/GenBank/DDBJ databases">
        <authorList>
            <person name="Ehlers B."/>
            <person name="Leendertz F.H."/>
        </authorList>
    </citation>
    <scope>NUCLEOTIDE SEQUENCE [LARGE SCALE GENOMIC DNA]</scope>
    <source>
        <strain evidence="2 3">CGMCC 4.6857</strain>
    </source>
</reference>
<dbReference type="EMBL" id="OBDY01000003">
    <property type="protein sequence ID" value="SNY28947.1"/>
    <property type="molecule type" value="Genomic_DNA"/>
</dbReference>
<evidence type="ECO:0000313" key="3">
    <source>
        <dbReference type="Proteomes" id="UP000219612"/>
    </source>
</evidence>